<dbReference type="AlphaFoldDB" id="M1ZAG5"/>
<dbReference type="GO" id="GO:0003677">
    <property type="term" value="F:DNA binding"/>
    <property type="evidence" value="ECO:0007669"/>
    <property type="project" value="UniProtKB-KW"/>
</dbReference>
<proteinExistence type="inferred from homology"/>
<name>M1ZAG5_9FIRM</name>
<dbReference type="InterPro" id="IPR051054">
    <property type="entry name" value="SorC_transcr_regulators"/>
</dbReference>
<organism evidence="7 8">
    <name type="scientific">[Clostridium] ultunense Esp</name>
    <dbReference type="NCBI Taxonomy" id="1288971"/>
    <lineage>
        <taxon>Bacteria</taxon>
        <taxon>Bacillati</taxon>
        <taxon>Bacillota</taxon>
        <taxon>Tissierellia</taxon>
        <taxon>Tissierellales</taxon>
        <taxon>Tepidimicrobiaceae</taxon>
        <taxon>Schnuerera</taxon>
    </lineage>
</organism>
<evidence type="ECO:0000313" key="8">
    <source>
        <dbReference type="Proteomes" id="UP000245423"/>
    </source>
</evidence>
<comment type="similarity">
    <text evidence="1">Belongs to the SorC transcriptional regulatory family.</text>
</comment>
<evidence type="ECO:0000256" key="4">
    <source>
        <dbReference type="ARBA" id="ARBA00023163"/>
    </source>
</evidence>
<keyword evidence="8" id="KW-1185">Reference proteome</keyword>
<dbReference type="Pfam" id="PF04198">
    <property type="entry name" value="Sugar-bind"/>
    <property type="match status" value="1"/>
</dbReference>
<evidence type="ECO:0000313" key="7">
    <source>
        <dbReference type="EMBL" id="SHD75883.1"/>
    </source>
</evidence>
<dbReference type="PANTHER" id="PTHR34294:SF5">
    <property type="entry name" value="CENTRAL GLYCOLYTIC GENES REGULATOR"/>
    <property type="match status" value="1"/>
</dbReference>
<dbReference type="PANTHER" id="PTHR34294">
    <property type="entry name" value="TRANSCRIPTIONAL REGULATOR-RELATED"/>
    <property type="match status" value="1"/>
</dbReference>
<accession>M1ZAG5</accession>
<reference evidence="7 8" key="1">
    <citation type="submission" date="2016-11" db="EMBL/GenBank/DDBJ databases">
        <authorList>
            <person name="Manzoor S."/>
        </authorList>
    </citation>
    <scope>NUCLEOTIDE SEQUENCE [LARGE SCALE GENOMIC DNA]</scope>
    <source>
        <strain evidence="7">Clostridium ultunense strain Esp</strain>
    </source>
</reference>
<evidence type="ECO:0000256" key="1">
    <source>
        <dbReference type="ARBA" id="ARBA00010466"/>
    </source>
</evidence>
<gene>
    <name evidence="7" type="primary">cggR</name>
    <name evidence="7" type="ORF">CUESP1_0497</name>
</gene>
<feature type="domain" description="CggR N-terminal DNA binding" evidence="6">
    <location>
        <begin position="17"/>
        <end position="87"/>
    </location>
</feature>
<dbReference type="Proteomes" id="UP000245423">
    <property type="component" value="Chromosome 1"/>
</dbReference>
<dbReference type="EMBL" id="LT669839">
    <property type="protein sequence ID" value="SHD75883.1"/>
    <property type="molecule type" value="Genomic_DNA"/>
</dbReference>
<dbReference type="RefSeq" id="WP_005585174.1">
    <property type="nucleotide sequence ID" value="NZ_LT669839.1"/>
</dbReference>
<sequence length="344" mass="38144">MDLIKLQKKIVPEIFDILEIRYNILRNIYYNQPIGRRGLSQKLNMGERTIRTEVNILKEQGLLNIESMGMYVTEEGKSTIESLKYVMRELKGISNLEKRLQQLLKVENIIIVPGNSDGNSLVLKDMGKTSSIYLKKLITKNSIIGVTGGTTMAQIAEEMPIGKVADNILVTPARGGLGKDVETQSNSIAAKLAKKLEASYRLLHIPDNIDKITLEAVLKIPEVKEVIELIDNMNILIFGIGRADVMARRRQLPMTQIEKLIEHGAVGEAFGHYFDIEGNDVWESLTVGLSLEGFQKIDKVIGVAGGEDKAEAIISVASLRENMTLITDEGAAKRIIEIADKATM</sequence>
<keyword evidence="3" id="KW-0238">DNA-binding</keyword>
<dbReference type="HOGENOM" id="CLU_054506_2_0_9"/>
<evidence type="ECO:0000256" key="2">
    <source>
        <dbReference type="ARBA" id="ARBA00023015"/>
    </source>
</evidence>
<dbReference type="InterPro" id="IPR048715">
    <property type="entry name" value="CggR_N"/>
</dbReference>
<dbReference type="InterPro" id="IPR036390">
    <property type="entry name" value="WH_DNA-bd_sf"/>
</dbReference>
<dbReference type="Pfam" id="PF21715">
    <property type="entry name" value="CggR_N"/>
    <property type="match status" value="1"/>
</dbReference>
<dbReference type="InterPro" id="IPR007324">
    <property type="entry name" value="Sugar-bd_dom_put"/>
</dbReference>
<dbReference type="InterPro" id="IPR036388">
    <property type="entry name" value="WH-like_DNA-bd_sf"/>
</dbReference>
<dbReference type="Gene3D" id="3.40.50.1360">
    <property type="match status" value="1"/>
</dbReference>
<dbReference type="Gene3D" id="1.10.10.10">
    <property type="entry name" value="Winged helix-like DNA-binding domain superfamily/Winged helix DNA-binding domain"/>
    <property type="match status" value="1"/>
</dbReference>
<dbReference type="GO" id="GO:0030246">
    <property type="term" value="F:carbohydrate binding"/>
    <property type="evidence" value="ECO:0007669"/>
    <property type="project" value="InterPro"/>
</dbReference>
<dbReference type="SUPFAM" id="SSF46785">
    <property type="entry name" value="Winged helix' DNA-binding domain"/>
    <property type="match status" value="1"/>
</dbReference>
<keyword evidence="2" id="KW-0805">Transcription regulation</keyword>
<feature type="domain" description="Sugar-binding" evidence="5">
    <location>
        <begin position="90"/>
        <end position="336"/>
    </location>
</feature>
<dbReference type="SUPFAM" id="SSF100950">
    <property type="entry name" value="NagB/RpiA/CoA transferase-like"/>
    <property type="match status" value="1"/>
</dbReference>
<dbReference type="InterPro" id="IPR037171">
    <property type="entry name" value="NagB/RpiA_transferase-like"/>
</dbReference>
<evidence type="ECO:0000259" key="5">
    <source>
        <dbReference type="Pfam" id="PF04198"/>
    </source>
</evidence>
<evidence type="ECO:0000256" key="3">
    <source>
        <dbReference type="ARBA" id="ARBA00023125"/>
    </source>
</evidence>
<protein>
    <submittedName>
        <fullName evidence="7">Transcriptional regulator of gapA</fullName>
    </submittedName>
</protein>
<keyword evidence="4" id="KW-0804">Transcription</keyword>
<evidence type="ECO:0000259" key="6">
    <source>
        <dbReference type="Pfam" id="PF21715"/>
    </source>
</evidence>